<dbReference type="EMBL" id="BMLN01000005">
    <property type="protein sequence ID" value="GGO00593.1"/>
    <property type="molecule type" value="Genomic_DNA"/>
</dbReference>
<gene>
    <name evidence="1" type="ORF">GCM10010969_22000</name>
</gene>
<dbReference type="InterPro" id="IPR008928">
    <property type="entry name" value="6-hairpin_glycosidase_sf"/>
</dbReference>
<keyword evidence="2" id="KW-1185">Reference proteome</keyword>
<protein>
    <recommendedName>
        <fullName evidence="3">Metal-independent alpha-mannosidase</fullName>
    </recommendedName>
</protein>
<accession>A0ABQ2L2P4</accession>
<dbReference type="Proteomes" id="UP000606653">
    <property type="component" value="Unassembled WGS sequence"/>
</dbReference>
<dbReference type="SUPFAM" id="SSF48208">
    <property type="entry name" value="Six-hairpin glycosidases"/>
    <property type="match status" value="1"/>
</dbReference>
<dbReference type="Gene3D" id="1.50.10.10">
    <property type="match status" value="1"/>
</dbReference>
<evidence type="ECO:0000313" key="2">
    <source>
        <dbReference type="Proteomes" id="UP000606653"/>
    </source>
</evidence>
<sequence>MNANDLNTNELNINDLNANDSNINGLNTDNKRHAAGTDEEKLCLLQTLEATDADTGFMHEGFHADDPSKFTRPWFAWANSLFSELVTGLIRSGKL</sequence>
<name>A0ABQ2L2P4_9BACL</name>
<comment type="caution">
    <text evidence="1">The sequence shown here is derived from an EMBL/GenBank/DDBJ whole genome shotgun (WGS) entry which is preliminary data.</text>
</comment>
<evidence type="ECO:0000313" key="1">
    <source>
        <dbReference type="EMBL" id="GGO00593.1"/>
    </source>
</evidence>
<evidence type="ECO:0008006" key="3">
    <source>
        <dbReference type="Google" id="ProtNLM"/>
    </source>
</evidence>
<dbReference type="Pfam" id="PF06824">
    <property type="entry name" value="Glyco_hydro_125"/>
    <property type="match status" value="1"/>
</dbReference>
<organism evidence="1 2">
    <name type="scientific">Saccharibacillus kuerlensis</name>
    <dbReference type="NCBI Taxonomy" id="459527"/>
    <lineage>
        <taxon>Bacteria</taxon>
        <taxon>Bacillati</taxon>
        <taxon>Bacillota</taxon>
        <taxon>Bacilli</taxon>
        <taxon>Bacillales</taxon>
        <taxon>Paenibacillaceae</taxon>
        <taxon>Saccharibacillus</taxon>
    </lineage>
</organism>
<dbReference type="PANTHER" id="PTHR31047">
    <property type="entry name" value="MEIOTICALLY UP-REGULATED GENE 157 PROTEIN"/>
    <property type="match status" value="1"/>
</dbReference>
<dbReference type="PANTHER" id="PTHR31047:SF0">
    <property type="entry name" value="MEIOTICALLY UP-REGULATED GENE 157 PROTEIN"/>
    <property type="match status" value="1"/>
</dbReference>
<dbReference type="InterPro" id="IPR012341">
    <property type="entry name" value="6hp_glycosidase-like_sf"/>
</dbReference>
<dbReference type="InterPro" id="IPR008313">
    <property type="entry name" value="GH125"/>
</dbReference>
<proteinExistence type="predicted"/>
<reference evidence="2" key="1">
    <citation type="journal article" date="2019" name="Int. J. Syst. Evol. Microbiol.">
        <title>The Global Catalogue of Microorganisms (GCM) 10K type strain sequencing project: providing services to taxonomists for standard genome sequencing and annotation.</title>
        <authorList>
            <consortium name="The Broad Institute Genomics Platform"/>
            <consortium name="The Broad Institute Genome Sequencing Center for Infectious Disease"/>
            <person name="Wu L."/>
            <person name="Ma J."/>
        </authorList>
    </citation>
    <scope>NUCLEOTIDE SEQUENCE [LARGE SCALE GENOMIC DNA]</scope>
    <source>
        <strain evidence="2">CGMCC 1.6964</strain>
    </source>
</reference>